<feature type="compositionally biased region" description="Basic residues" evidence="1">
    <location>
        <begin position="14"/>
        <end position="24"/>
    </location>
</feature>
<feature type="compositionally biased region" description="Basic residues" evidence="1">
    <location>
        <begin position="208"/>
        <end position="220"/>
    </location>
</feature>
<sequence length="414" mass="45886">MSTTAAATEEKVRSRSRSASRPKTRVSIASRFARASPDPLCEDIYSAPSSDQKDNVTHNLRANKLTVNSGRGVSSRPLPEKIEDSITVATSSSMVSKTITTDHSSIDAHTDTARLSPQRPKVLNRRYSAKSRQEDEDPSYDLMALPQPTHVPAVVPPSCKAPCDLSPNASAGNQNRIERRGRPRLDSIQTKNSKQDKQKDLDVIRSARASKKSTNRRKRAEKQACSGTNNPFVANGDPVNYGLFDLDIANQMIPYCSPDLIATCPKPPTPAGMCDSKTYLSYQIDIARHLAYNGVSGPYRVGEYLCDLHLADAKFVKIASLTIDTYGQSFWCYMMTGKRVHSQDGSKVTGRPVAMANGALFWMEDEKENIIPPEWSFTEPHDLFFEPEVTEFPSNTPLQQQYPGLRSSNNPTLW</sequence>
<feature type="region of interest" description="Disordered" evidence="1">
    <location>
        <begin position="165"/>
        <end position="229"/>
    </location>
</feature>
<keyword evidence="3" id="KW-1185">Reference proteome</keyword>
<dbReference type="OrthoDB" id="5082440at2759"/>
<feature type="compositionally biased region" description="Basic and acidic residues" evidence="1">
    <location>
        <begin position="176"/>
        <end position="185"/>
    </location>
</feature>
<feature type="region of interest" description="Disordered" evidence="1">
    <location>
        <begin position="1"/>
        <end position="26"/>
    </location>
</feature>
<dbReference type="AlphaFoldDB" id="A0A1B8B456"/>
<name>A0A1B8B456_FUSPO</name>
<proteinExistence type="predicted"/>
<accession>A0A1B8B456</accession>
<reference evidence="2 3" key="1">
    <citation type="submission" date="2016-06" db="EMBL/GenBank/DDBJ databases">
        <title>Living apart together: crosstalk between the core and supernumerary genomes in a fungal plant pathogen.</title>
        <authorList>
            <person name="Vanheule A."/>
            <person name="Audenaert K."/>
            <person name="Warris S."/>
            <person name="Van De Geest H."/>
            <person name="Schijlen E."/>
            <person name="Hofte M."/>
            <person name="De Saeger S."/>
            <person name="Haesaert G."/>
            <person name="Waalwijk C."/>
            <person name="Van Der Lee T."/>
        </authorList>
    </citation>
    <scope>NUCLEOTIDE SEQUENCE [LARGE SCALE GENOMIC DNA]</scope>
    <source>
        <strain evidence="2 3">2516</strain>
    </source>
</reference>
<gene>
    <name evidence="2" type="ORF">FPOA_01428</name>
</gene>
<dbReference type="Proteomes" id="UP000091967">
    <property type="component" value="Unassembled WGS sequence"/>
</dbReference>
<comment type="caution">
    <text evidence="2">The sequence shown here is derived from an EMBL/GenBank/DDBJ whole genome shotgun (WGS) entry which is preliminary data.</text>
</comment>
<protein>
    <submittedName>
        <fullName evidence="2">Uncharacterized protein</fullName>
    </submittedName>
</protein>
<evidence type="ECO:0000256" key="1">
    <source>
        <dbReference type="SAM" id="MobiDB-lite"/>
    </source>
</evidence>
<feature type="compositionally biased region" description="Basic and acidic residues" evidence="1">
    <location>
        <begin position="193"/>
        <end position="205"/>
    </location>
</feature>
<dbReference type="STRING" id="36050.A0A1B8B456"/>
<feature type="region of interest" description="Disordered" evidence="1">
    <location>
        <begin position="100"/>
        <end position="144"/>
    </location>
</feature>
<feature type="region of interest" description="Disordered" evidence="1">
    <location>
        <begin position="395"/>
        <end position="414"/>
    </location>
</feature>
<organism evidence="2 3">
    <name type="scientific">Fusarium poae</name>
    <dbReference type="NCBI Taxonomy" id="36050"/>
    <lineage>
        <taxon>Eukaryota</taxon>
        <taxon>Fungi</taxon>
        <taxon>Dikarya</taxon>
        <taxon>Ascomycota</taxon>
        <taxon>Pezizomycotina</taxon>
        <taxon>Sordariomycetes</taxon>
        <taxon>Hypocreomycetidae</taxon>
        <taxon>Hypocreales</taxon>
        <taxon>Nectriaceae</taxon>
        <taxon>Fusarium</taxon>
    </lineage>
</organism>
<dbReference type="EMBL" id="LYXU01000001">
    <property type="protein sequence ID" value="OBS27486.1"/>
    <property type="molecule type" value="Genomic_DNA"/>
</dbReference>
<evidence type="ECO:0000313" key="3">
    <source>
        <dbReference type="Proteomes" id="UP000091967"/>
    </source>
</evidence>
<evidence type="ECO:0000313" key="2">
    <source>
        <dbReference type="EMBL" id="OBS27486.1"/>
    </source>
</evidence>